<dbReference type="EMBL" id="LSRX01000281">
    <property type="protein sequence ID" value="OLQ01803.1"/>
    <property type="molecule type" value="Genomic_DNA"/>
</dbReference>
<gene>
    <name evidence="1" type="ORF">AK812_SmicGene15418</name>
</gene>
<reference evidence="1 2" key="1">
    <citation type="submission" date="2016-02" db="EMBL/GenBank/DDBJ databases">
        <title>Genome analysis of coral dinoflagellate symbionts highlights evolutionary adaptations to a symbiotic lifestyle.</title>
        <authorList>
            <person name="Aranda M."/>
            <person name="Li Y."/>
            <person name="Liew Y.J."/>
            <person name="Baumgarten S."/>
            <person name="Simakov O."/>
            <person name="Wilson M."/>
            <person name="Piel J."/>
            <person name="Ashoor H."/>
            <person name="Bougouffa S."/>
            <person name="Bajic V.B."/>
            <person name="Ryu T."/>
            <person name="Ravasi T."/>
            <person name="Bayer T."/>
            <person name="Micklem G."/>
            <person name="Kim H."/>
            <person name="Bhak J."/>
            <person name="Lajeunesse T.C."/>
            <person name="Voolstra C.R."/>
        </authorList>
    </citation>
    <scope>NUCLEOTIDE SEQUENCE [LARGE SCALE GENOMIC DNA]</scope>
    <source>
        <strain evidence="1 2">CCMP2467</strain>
    </source>
</reference>
<dbReference type="Proteomes" id="UP000186817">
    <property type="component" value="Unassembled WGS sequence"/>
</dbReference>
<accession>A0A1Q9E328</accession>
<evidence type="ECO:0000313" key="2">
    <source>
        <dbReference type="Proteomes" id="UP000186817"/>
    </source>
</evidence>
<proteinExistence type="predicted"/>
<comment type="caution">
    <text evidence="1">The sequence shown here is derived from an EMBL/GenBank/DDBJ whole genome shotgun (WGS) entry which is preliminary data.</text>
</comment>
<keyword evidence="2" id="KW-1185">Reference proteome</keyword>
<evidence type="ECO:0000313" key="1">
    <source>
        <dbReference type="EMBL" id="OLQ01803.1"/>
    </source>
</evidence>
<dbReference type="AlphaFoldDB" id="A0A1Q9E328"/>
<dbReference type="OrthoDB" id="441618at2759"/>
<organism evidence="1 2">
    <name type="scientific">Symbiodinium microadriaticum</name>
    <name type="common">Dinoflagellate</name>
    <name type="synonym">Zooxanthella microadriatica</name>
    <dbReference type="NCBI Taxonomy" id="2951"/>
    <lineage>
        <taxon>Eukaryota</taxon>
        <taxon>Sar</taxon>
        <taxon>Alveolata</taxon>
        <taxon>Dinophyceae</taxon>
        <taxon>Suessiales</taxon>
        <taxon>Symbiodiniaceae</taxon>
        <taxon>Symbiodinium</taxon>
    </lineage>
</organism>
<name>A0A1Q9E328_SYMMI</name>
<protein>
    <submittedName>
        <fullName evidence="1">Uncharacterized protein</fullName>
    </submittedName>
</protein>
<sequence length="670" mass="75796">MFLLVVLEAGHKQGLFQLHGCKAPSVKAMTDLKEMVESGLNGVNQQLADQDLTPFRTTLKDFFIRFEDGCEKLTKGLEVLKQGPPAKSAAEKVEQITRVKTTSICEEVGLLKGQGSQLHKDGHGLMKSLEKKMEHQSAVIDGLAASVAQMGPRLGGHMGQLREAQDEVLQLRKEADLFARWWLGMRSGPSQVDFTQTLTVEQTGEYNLCWCRQYSTEMACNLPDHWRLVGDITVICTGDSYDNNGVCDECGLPWNGPNEDKTRCEMYADRALAIILMNLFYIMAFFLLSLQLEVTHPDRARPLANQEVHWFQAMGDWGKTGWRLSGRRVLIEDISVEGEGTTFRVHFTETNHYLLDGQYKRFAMKAIEACCKALKLFMQRSWDSEDQMQRAGGDVPSAGIGGFFVLSMPGCLVSRHQPDRAQAIMIVTTVQMGIALLFRGLWKLVDSESSKEVHPYDSAYVLQKKIRKSRRVQTPLRRRLQQYSLAFRLFELFEFFQARLKGAEQRRNMSIEIMLDMGDVQYFLCRKLVSYWICTFSNNQYRIKEELGTYHKDSSFYLALHSGVCKVGAACNLGVVLKIKRRASLLNRSWCLFELLQTVTNNGDATVELAMNIGKRIAGLSRRLGLQASKAPRPPPRKCQGMVDEQFDNLFTELQGHGGERSAKAALMEY</sequence>